<name>A0A5C7FV95_9BACT</name>
<dbReference type="AlphaFoldDB" id="A0A5C7FV95"/>
<accession>A0A5C7FV95</accession>
<dbReference type="RefSeq" id="WP_147930761.1">
    <property type="nucleotide sequence ID" value="NZ_VOXD01000014.1"/>
</dbReference>
<dbReference type="NCBIfam" id="TIGR04183">
    <property type="entry name" value="Por_Secre_tail"/>
    <property type="match status" value="1"/>
</dbReference>
<feature type="domain" description="Cohesin" evidence="1">
    <location>
        <begin position="30"/>
        <end position="162"/>
    </location>
</feature>
<sequence>MNIPTSLWRTPGIVILVLMLLPLTGQNAEFFVEDLTAESGGQISVNVRANGMSELVGIQFSLSWDTEVLEYVDVSNIVLNGAIDENFNQTQLDEGRIGYLEVDSNLEGFALEDSVILFSLNFMPKSNLSAVTEISFSEMPLRFSGMDVMNNRIDTITTNGVINLEGTNAVSAFAEDPRFTVSPNPFTRFVRVQTSLNYSGPATLEILDLSGRLLSSRKMNIAARNSTTELQAGDFPGQGAYIIRLITDREQLHRKVILHGRE</sequence>
<organism evidence="2 3">
    <name type="scientific">Neolewinella aurantiaca</name>
    <dbReference type="NCBI Taxonomy" id="2602767"/>
    <lineage>
        <taxon>Bacteria</taxon>
        <taxon>Pseudomonadati</taxon>
        <taxon>Bacteroidota</taxon>
        <taxon>Saprospiria</taxon>
        <taxon>Saprospirales</taxon>
        <taxon>Lewinellaceae</taxon>
        <taxon>Neolewinella</taxon>
    </lineage>
</organism>
<dbReference type="InterPro" id="IPR026444">
    <property type="entry name" value="Secre_tail"/>
</dbReference>
<keyword evidence="3" id="KW-1185">Reference proteome</keyword>
<reference evidence="2 3" key="1">
    <citation type="submission" date="2019-08" db="EMBL/GenBank/DDBJ databases">
        <title>Lewinella sp. strain SSH13 Genome sequencing and assembly.</title>
        <authorList>
            <person name="Kim I."/>
        </authorList>
    </citation>
    <scope>NUCLEOTIDE SEQUENCE [LARGE SCALE GENOMIC DNA]</scope>
    <source>
        <strain evidence="2 3">SSH13</strain>
    </source>
</reference>
<gene>
    <name evidence="2" type="ORF">FUA23_10830</name>
</gene>
<dbReference type="Proteomes" id="UP000321907">
    <property type="component" value="Unassembled WGS sequence"/>
</dbReference>
<dbReference type="SUPFAM" id="SSF49384">
    <property type="entry name" value="Carbohydrate-binding domain"/>
    <property type="match status" value="1"/>
</dbReference>
<dbReference type="GO" id="GO:0030246">
    <property type="term" value="F:carbohydrate binding"/>
    <property type="evidence" value="ECO:0007669"/>
    <property type="project" value="InterPro"/>
</dbReference>
<dbReference type="GO" id="GO:0000272">
    <property type="term" value="P:polysaccharide catabolic process"/>
    <property type="evidence" value="ECO:0007669"/>
    <property type="project" value="InterPro"/>
</dbReference>
<dbReference type="InterPro" id="IPR008965">
    <property type="entry name" value="CBM2/CBM3_carb-bd_dom_sf"/>
</dbReference>
<evidence type="ECO:0000313" key="2">
    <source>
        <dbReference type="EMBL" id="TXF89452.1"/>
    </source>
</evidence>
<evidence type="ECO:0000313" key="3">
    <source>
        <dbReference type="Proteomes" id="UP000321907"/>
    </source>
</evidence>
<proteinExistence type="predicted"/>
<protein>
    <submittedName>
        <fullName evidence="2">T9SS type A sorting domain-containing protein</fullName>
    </submittedName>
</protein>
<evidence type="ECO:0000259" key="1">
    <source>
        <dbReference type="Pfam" id="PF00963"/>
    </source>
</evidence>
<dbReference type="OrthoDB" id="1492424at2"/>
<comment type="caution">
    <text evidence="2">The sequence shown here is derived from an EMBL/GenBank/DDBJ whole genome shotgun (WGS) entry which is preliminary data.</text>
</comment>
<dbReference type="InterPro" id="IPR002102">
    <property type="entry name" value="Cohesin_dom"/>
</dbReference>
<dbReference type="EMBL" id="VOXD01000014">
    <property type="protein sequence ID" value="TXF89452.1"/>
    <property type="molecule type" value="Genomic_DNA"/>
</dbReference>
<dbReference type="Pfam" id="PF00963">
    <property type="entry name" value="Cohesin"/>
    <property type="match status" value="1"/>
</dbReference>
<dbReference type="Gene3D" id="2.60.40.680">
    <property type="match status" value="1"/>
</dbReference>